<evidence type="ECO:0000256" key="5">
    <source>
        <dbReference type="ARBA" id="ARBA00022927"/>
    </source>
</evidence>
<reference evidence="14 15" key="1">
    <citation type="submission" date="2016-11" db="EMBL/GenBank/DDBJ databases">
        <authorList>
            <person name="Jaros S."/>
            <person name="Januszkiewicz K."/>
            <person name="Wedrychowicz H."/>
        </authorList>
    </citation>
    <scope>NUCLEOTIDE SEQUENCE [LARGE SCALE GENOMIC DNA]</scope>
    <source>
        <strain evidence="14 15">DSM 6191</strain>
    </source>
</reference>
<keyword evidence="8 12" id="KW-0472">Membrane</keyword>
<dbReference type="Pfam" id="PF07549">
    <property type="entry name" value="Sec_GG"/>
    <property type="match status" value="1"/>
</dbReference>
<feature type="transmembrane region" description="Helical" evidence="12">
    <location>
        <begin position="126"/>
        <end position="143"/>
    </location>
</feature>
<dbReference type="InterPro" id="IPR022645">
    <property type="entry name" value="SecD/SecF_bac"/>
</dbReference>
<evidence type="ECO:0000256" key="8">
    <source>
        <dbReference type="ARBA" id="ARBA00023136"/>
    </source>
</evidence>
<keyword evidence="6 12" id="KW-1133">Transmembrane helix</keyword>
<dbReference type="InterPro" id="IPR022646">
    <property type="entry name" value="SecD/SecF_CS"/>
</dbReference>
<feature type="transmembrane region" description="Helical" evidence="12">
    <location>
        <begin position="10"/>
        <end position="28"/>
    </location>
</feature>
<evidence type="ECO:0000256" key="9">
    <source>
        <dbReference type="ARBA" id="ARBA00059018"/>
    </source>
</evidence>
<dbReference type="GO" id="GO:0005886">
    <property type="term" value="C:plasma membrane"/>
    <property type="evidence" value="ECO:0007669"/>
    <property type="project" value="UniProtKB-SubCell"/>
</dbReference>
<dbReference type="FunFam" id="1.20.1640.10:FF:000024">
    <property type="entry name" value="Multifunctional fusion protein"/>
    <property type="match status" value="1"/>
</dbReference>
<evidence type="ECO:0000256" key="12">
    <source>
        <dbReference type="HAMAP-Rule" id="MF_01464"/>
    </source>
</evidence>
<dbReference type="GO" id="GO:0006605">
    <property type="term" value="P:protein targeting"/>
    <property type="evidence" value="ECO:0007669"/>
    <property type="project" value="UniProtKB-UniRule"/>
</dbReference>
<comment type="similarity">
    <text evidence="10">In the C-terminal section; belongs to the SecD/SecF family. SecF subfamily.</text>
</comment>
<dbReference type="NCBIfam" id="TIGR00966">
    <property type="entry name" value="transloc_SecF"/>
    <property type="match status" value="1"/>
</dbReference>
<dbReference type="NCBIfam" id="TIGR00916">
    <property type="entry name" value="2A0604s01"/>
    <property type="match status" value="1"/>
</dbReference>
<dbReference type="PRINTS" id="PR01755">
    <property type="entry name" value="SECFTRNLCASE"/>
</dbReference>
<evidence type="ECO:0000313" key="15">
    <source>
        <dbReference type="Proteomes" id="UP000184241"/>
    </source>
</evidence>
<feature type="transmembrane region" description="Helical" evidence="12">
    <location>
        <begin position="150"/>
        <end position="171"/>
    </location>
</feature>
<evidence type="ECO:0000259" key="13">
    <source>
        <dbReference type="Pfam" id="PF02355"/>
    </source>
</evidence>
<comment type="similarity">
    <text evidence="11">In the N-terminal section; belongs to the SecD/SecF family. SecD subfamily.</text>
</comment>
<dbReference type="InterPro" id="IPR022813">
    <property type="entry name" value="SecD/SecF_arch_bac"/>
</dbReference>
<gene>
    <name evidence="12" type="primary">secF</name>
    <name evidence="14" type="ORF">SAMN02745941_02502</name>
</gene>
<feature type="domain" description="Protein export membrane protein SecD/SecF C-terminal" evidence="13">
    <location>
        <begin position="105"/>
        <end position="280"/>
    </location>
</feature>
<evidence type="ECO:0000256" key="7">
    <source>
        <dbReference type="ARBA" id="ARBA00023010"/>
    </source>
</evidence>
<keyword evidence="3 12" id="KW-1003">Cell membrane</keyword>
<dbReference type="HAMAP" id="MF_01464_B">
    <property type="entry name" value="SecF_B"/>
    <property type="match status" value="1"/>
</dbReference>
<dbReference type="InterPro" id="IPR055344">
    <property type="entry name" value="SecD_SecF_C_bact"/>
</dbReference>
<evidence type="ECO:0000256" key="6">
    <source>
        <dbReference type="ARBA" id="ARBA00022989"/>
    </source>
</evidence>
<dbReference type="GO" id="GO:0015450">
    <property type="term" value="F:protein-transporting ATPase activity"/>
    <property type="evidence" value="ECO:0007669"/>
    <property type="project" value="InterPro"/>
</dbReference>
<evidence type="ECO:0000256" key="1">
    <source>
        <dbReference type="ARBA" id="ARBA00004651"/>
    </source>
</evidence>
<dbReference type="EMBL" id="FQXU01000007">
    <property type="protein sequence ID" value="SHI18480.1"/>
    <property type="molecule type" value="Genomic_DNA"/>
</dbReference>
<evidence type="ECO:0000313" key="14">
    <source>
        <dbReference type="EMBL" id="SHI18480.1"/>
    </source>
</evidence>
<dbReference type="InterPro" id="IPR048634">
    <property type="entry name" value="SecD_SecF_C"/>
</dbReference>
<dbReference type="PANTHER" id="PTHR30081:SF8">
    <property type="entry name" value="PROTEIN TRANSLOCASE SUBUNIT SECF"/>
    <property type="match status" value="1"/>
</dbReference>
<protein>
    <recommendedName>
        <fullName evidence="12">Protein-export membrane protein SecF</fullName>
    </recommendedName>
</protein>
<organism evidence="14 15">
    <name type="scientific">Clostridium intestinale DSM 6191</name>
    <dbReference type="NCBI Taxonomy" id="1121320"/>
    <lineage>
        <taxon>Bacteria</taxon>
        <taxon>Bacillati</taxon>
        <taxon>Bacillota</taxon>
        <taxon>Clostridia</taxon>
        <taxon>Eubacteriales</taxon>
        <taxon>Clostridiaceae</taxon>
        <taxon>Clostridium</taxon>
    </lineage>
</organism>
<dbReference type="RefSeq" id="WP_073019933.1">
    <property type="nucleotide sequence ID" value="NZ_FQXU01000007.1"/>
</dbReference>
<dbReference type="Pfam" id="PF02355">
    <property type="entry name" value="SecD_SecF_C"/>
    <property type="match status" value="1"/>
</dbReference>
<keyword evidence="4 12" id="KW-0812">Transmembrane</keyword>
<evidence type="ECO:0000256" key="2">
    <source>
        <dbReference type="ARBA" id="ARBA00022448"/>
    </source>
</evidence>
<evidence type="ECO:0000256" key="11">
    <source>
        <dbReference type="ARBA" id="ARBA00061053"/>
    </source>
</evidence>
<dbReference type="AlphaFoldDB" id="A0A1M5Z2K2"/>
<evidence type="ECO:0000256" key="3">
    <source>
        <dbReference type="ARBA" id="ARBA00022475"/>
    </source>
</evidence>
<dbReference type="InterPro" id="IPR005665">
    <property type="entry name" value="SecF_bac"/>
</dbReference>
<comment type="function">
    <text evidence="9 12">Part of the Sec protein translocase complex. Interacts with the SecYEG preprotein conducting channel. SecDF uses the proton motive force (PMF) to complete protein translocation after the ATP-dependent function of SecA.</text>
</comment>
<comment type="subunit">
    <text evidence="12">Forms a complex with SecD. Part of the essential Sec protein translocation apparatus which comprises SecA, SecYEG and auxiliary proteins SecDF. Other proteins may also be involved.</text>
</comment>
<dbReference type="SUPFAM" id="SSF82866">
    <property type="entry name" value="Multidrug efflux transporter AcrB transmembrane domain"/>
    <property type="match status" value="1"/>
</dbReference>
<dbReference type="GO" id="GO:0065002">
    <property type="term" value="P:intracellular protein transmembrane transport"/>
    <property type="evidence" value="ECO:0007669"/>
    <property type="project" value="UniProtKB-UniRule"/>
</dbReference>
<dbReference type="PANTHER" id="PTHR30081">
    <property type="entry name" value="PROTEIN-EXPORT MEMBRANE PROTEIN SEC"/>
    <property type="match status" value="1"/>
</dbReference>
<comment type="similarity">
    <text evidence="12">Belongs to the SecD/SecF family. SecF subfamily.</text>
</comment>
<dbReference type="Proteomes" id="UP000184241">
    <property type="component" value="Unassembled WGS sequence"/>
</dbReference>
<dbReference type="GO" id="GO:0043952">
    <property type="term" value="P:protein transport by the Sec complex"/>
    <property type="evidence" value="ECO:0007669"/>
    <property type="project" value="UniProtKB-UniRule"/>
</dbReference>
<dbReference type="Gene3D" id="1.20.1640.10">
    <property type="entry name" value="Multidrug efflux transporter AcrB transmembrane domain"/>
    <property type="match status" value="1"/>
</dbReference>
<proteinExistence type="inferred from homology"/>
<accession>A0A1M5Z2K2</accession>
<evidence type="ECO:0000256" key="4">
    <source>
        <dbReference type="ARBA" id="ARBA00022692"/>
    </source>
</evidence>
<evidence type="ECO:0000256" key="10">
    <source>
        <dbReference type="ARBA" id="ARBA00060856"/>
    </source>
</evidence>
<sequence length="282" mass="31138">MLKIIEKTKLWFGISILVIAIGIGAMVYRGGLNLGLDFQGGTKITIDMGAEFNKIEVDEIVKKYADDAVTNTLNDTQLEVKAKEFDSNKVSELMKELKEKYSLKDDALLNQQEIGASVSADLTRNALISLGIAAVAMLIYIAIRFEFNFGVAAIVALLHDIVITVTVYAIFNIPLNTPFIVAILTIIGYSINDTIVIFDRIRENQKKMRRVSHAEVANVSITQTYFRSIITSLTTLITITAVNVLVPSVREFTVPLIIGIACGAYSSIFIASPVWVMLKNRK</sequence>
<feature type="transmembrane region" description="Helical" evidence="12">
    <location>
        <begin position="225"/>
        <end position="246"/>
    </location>
</feature>
<keyword evidence="7 12" id="KW-0811">Translocation</keyword>
<name>A0A1M5Z2K2_9CLOT</name>
<comment type="subcellular location">
    <subcellularLocation>
        <location evidence="1 12">Cell membrane</location>
        <topology evidence="1 12">Multi-pass membrane protein</topology>
    </subcellularLocation>
</comment>
<keyword evidence="5 12" id="KW-0653">Protein transport</keyword>
<feature type="transmembrane region" description="Helical" evidence="12">
    <location>
        <begin position="177"/>
        <end position="198"/>
    </location>
</feature>
<feature type="transmembrane region" description="Helical" evidence="12">
    <location>
        <begin position="252"/>
        <end position="278"/>
    </location>
</feature>
<keyword evidence="2 12" id="KW-0813">Transport</keyword>